<dbReference type="EMBL" id="JAYJJR010000005">
    <property type="protein sequence ID" value="MEB3021285.1"/>
    <property type="molecule type" value="Genomic_DNA"/>
</dbReference>
<dbReference type="Proteomes" id="UP001299596">
    <property type="component" value="Unassembled WGS sequence"/>
</dbReference>
<name>A0ABU5XG72_9MYCO</name>
<feature type="region of interest" description="Disordered" evidence="1">
    <location>
        <begin position="131"/>
        <end position="164"/>
    </location>
</feature>
<proteinExistence type="predicted"/>
<gene>
    <name evidence="2" type="ORF">K6T79_09525</name>
</gene>
<keyword evidence="3" id="KW-1185">Reference proteome</keyword>
<reference evidence="2 3" key="1">
    <citation type="submission" date="2023-12" db="EMBL/GenBank/DDBJ databases">
        <title>Description of new species of Mycobacterium terrae complex isolated from sewage at the Sao Paulo Zoological Park Foundation in Brazil.</title>
        <authorList>
            <person name="Romagnoli C.L."/>
            <person name="Conceicao E.C."/>
            <person name="Machado E."/>
            <person name="Barreto L.B.P.F."/>
            <person name="Sharma A."/>
            <person name="Silva N.M."/>
            <person name="Marques L.E."/>
            <person name="Juliana M.A."/>
            <person name="Lourenco M.C.S."/>
            <person name="Digiampietri L.A."/>
            <person name="Suffys P.N."/>
            <person name="Viana-Niero C."/>
        </authorList>
    </citation>
    <scope>NUCLEOTIDE SEQUENCE [LARGE SCALE GENOMIC DNA]</scope>
    <source>
        <strain evidence="2 3">MYC098</strain>
    </source>
</reference>
<evidence type="ECO:0000313" key="3">
    <source>
        <dbReference type="Proteomes" id="UP001299596"/>
    </source>
</evidence>
<evidence type="ECO:0000256" key="1">
    <source>
        <dbReference type="SAM" id="MobiDB-lite"/>
    </source>
</evidence>
<organism evidence="2 3">
    <name type="scientific">[Mycobacterium] crassicus</name>
    <dbReference type="NCBI Taxonomy" id="2872309"/>
    <lineage>
        <taxon>Bacteria</taxon>
        <taxon>Bacillati</taxon>
        <taxon>Actinomycetota</taxon>
        <taxon>Actinomycetes</taxon>
        <taxon>Mycobacteriales</taxon>
        <taxon>Mycobacteriaceae</taxon>
        <taxon>Mycolicibacter</taxon>
    </lineage>
</organism>
<feature type="compositionally biased region" description="Pro residues" evidence="1">
    <location>
        <begin position="139"/>
        <end position="157"/>
    </location>
</feature>
<dbReference type="RefSeq" id="WP_225406331.1">
    <property type="nucleotide sequence ID" value="NZ_JAYJJR010000005.1"/>
</dbReference>
<comment type="caution">
    <text evidence="2">The sequence shown here is derived from an EMBL/GenBank/DDBJ whole genome shotgun (WGS) entry which is preliminary data.</text>
</comment>
<protein>
    <submittedName>
        <fullName evidence="2">Uncharacterized protein</fullName>
    </submittedName>
</protein>
<sequence>MTREQLIERIMFAVDGYRFGEWPLNEAGARIMRLIEQHPEAAVGTADDISWEPETAEQAETPESTGGEPERFVAEWTPPWPADATPGERGGIASCRAQDAVVKVCEICGRKGTRRYVETETGWRCAPTATKCPGNREPGPAPAAAPSDPPAPAPPAPKITAKPRPGITAICTGCPRTWTLTGRVLRMAVDTHEVKTGHVVDITEQEAS</sequence>
<accession>A0ABU5XG72</accession>
<evidence type="ECO:0000313" key="2">
    <source>
        <dbReference type="EMBL" id="MEB3021285.1"/>
    </source>
</evidence>